<comment type="caution">
    <text evidence="5">The sequence shown here is derived from an EMBL/GenBank/DDBJ whole genome shotgun (WGS) entry which is preliminary data.</text>
</comment>
<dbReference type="Gene3D" id="3.40.50.300">
    <property type="entry name" value="P-loop containing nucleotide triphosphate hydrolases"/>
    <property type="match status" value="1"/>
</dbReference>
<dbReference type="SUPFAM" id="SSF52540">
    <property type="entry name" value="P-loop containing nucleoside triphosphate hydrolases"/>
    <property type="match status" value="1"/>
</dbReference>
<evidence type="ECO:0000259" key="3">
    <source>
        <dbReference type="Pfam" id="PF24883"/>
    </source>
</evidence>
<dbReference type="InterPro" id="IPR031352">
    <property type="entry name" value="SesA"/>
</dbReference>
<feature type="domain" description="Nephrocystin 3-like N-terminal" evidence="3">
    <location>
        <begin position="264"/>
        <end position="441"/>
    </location>
</feature>
<keyword evidence="1" id="KW-0677">Repeat</keyword>
<feature type="domain" description="DUF7791" evidence="4">
    <location>
        <begin position="551"/>
        <end position="699"/>
    </location>
</feature>
<dbReference type="Pfam" id="PF24883">
    <property type="entry name" value="NPHP3_N"/>
    <property type="match status" value="1"/>
</dbReference>
<protein>
    <recommendedName>
        <fullName evidence="7">NACHT domain-containing protein</fullName>
    </recommendedName>
</protein>
<dbReference type="Proteomes" id="UP000664521">
    <property type="component" value="Unassembled WGS sequence"/>
</dbReference>
<accession>A0A8H3FLX5</accession>
<dbReference type="PANTHER" id="PTHR10039">
    <property type="entry name" value="AMELOGENIN"/>
    <property type="match status" value="1"/>
</dbReference>
<evidence type="ECO:0000313" key="5">
    <source>
        <dbReference type="EMBL" id="CAF9926944.1"/>
    </source>
</evidence>
<organism evidence="5 6">
    <name type="scientific">Heterodermia speciosa</name>
    <dbReference type="NCBI Taxonomy" id="116794"/>
    <lineage>
        <taxon>Eukaryota</taxon>
        <taxon>Fungi</taxon>
        <taxon>Dikarya</taxon>
        <taxon>Ascomycota</taxon>
        <taxon>Pezizomycotina</taxon>
        <taxon>Lecanoromycetes</taxon>
        <taxon>OSLEUM clade</taxon>
        <taxon>Lecanoromycetidae</taxon>
        <taxon>Caliciales</taxon>
        <taxon>Physciaceae</taxon>
        <taxon>Heterodermia</taxon>
    </lineage>
</organism>
<reference evidence="5" key="1">
    <citation type="submission" date="2021-03" db="EMBL/GenBank/DDBJ databases">
        <authorList>
            <person name="Tagirdzhanova G."/>
        </authorList>
    </citation>
    <scope>NUCLEOTIDE SEQUENCE</scope>
</reference>
<dbReference type="InterPro" id="IPR027417">
    <property type="entry name" value="P-loop_NTPase"/>
</dbReference>
<proteinExistence type="predicted"/>
<dbReference type="InterPro" id="IPR056693">
    <property type="entry name" value="DUF7791"/>
</dbReference>
<keyword evidence="6" id="KW-1185">Reference proteome</keyword>
<dbReference type="OrthoDB" id="443402at2759"/>
<evidence type="ECO:0000259" key="2">
    <source>
        <dbReference type="Pfam" id="PF17107"/>
    </source>
</evidence>
<gene>
    <name evidence="5" type="ORF">HETSPECPRED_006462</name>
</gene>
<dbReference type="AlphaFoldDB" id="A0A8H3FLX5"/>
<sequence>MADPSTAIGLAEYIIRFVNFSWDLVCDSKKLYDSGTGLSAENEDFEMITRDLLRFSDALKAPSSAEATPDQMRDLASQCNVVARELLAVLDKIKAKGPRTRWKSFVATLQTVWKKEQIEGLVARIERLRNQMQTQFQWTVCEQNSEIQMRLDKFAAENKELHIDGIHILQSQLRGVQQMVSKMQSESSSRDAVVQALLEAIKQSSLVEAPTMAAGAEILSNLTSQPSNLALKREKAFDQMLLHSLYFKAMENRQTQIVPAHRETLRWLLDPPSGSNLADWLRSQNGIYWVNGKAGSGKSTLMKYLVSHPQTTKLLKMWAGSRRLVTASVYLWRAGTLLQKSQEGLFRTLLFEILRQSPDLIRVVCASKLAAFRQFEEEIEPWTESELREAIDLLKRETRLNARFCFFIDGLDEYDGHADEIINVLKDLCSLPDIKLCVSSRPWNEFIDDFGGQSGPRLVLEDLTQEDIRTYVKQTLDTNRHFQSLKQIDIRSQDLVQEIVDKARGVFLWVVLATRSLLDGLRNADRICDLQRRLRELPGTLEKYFSHMYSSVEGTYREQTAQTFKYVLATANRKVLPPLPLTLFSFLDEENLDAAMVKTCCTLIEPEIATRQDIMRRRLNGRCKGLVEVFDDRKSSYYTGDSYGGKLLNPTVDFIHRTAYDFLATEDMQNQLCQNLKPDFEAEIMICKAYVALLRAIDYARGKSVAGIAHELIMDLAQHVGHLETKSGAVPMTLLDEARSVIIEHEKCLDDPDESAELYFLTQIVNNGSHYVSELLKRESHQVSYDTMSSLVCSVMLRSRNIKIDLEVLNPLIEHGGGPSRAWDKILREMIWRKELDQKVCVHNEVLVGTLKKLLQYGAEPQHRVFTWGTTSRVNSGVAHSTSMSTRTRSESAQEIITEYFGEEKAREILSTKQIDHIVSEVTPSTTVRDASGSD</sequence>
<evidence type="ECO:0000259" key="4">
    <source>
        <dbReference type="Pfam" id="PF25053"/>
    </source>
</evidence>
<dbReference type="PANTHER" id="PTHR10039:SF5">
    <property type="entry name" value="NACHT DOMAIN-CONTAINING PROTEIN"/>
    <property type="match status" value="1"/>
</dbReference>
<feature type="domain" description="NACHT-NTPase and P-loop NTPases N-terminal" evidence="2">
    <location>
        <begin position="14"/>
        <end position="125"/>
    </location>
</feature>
<dbReference type="EMBL" id="CAJPDS010000043">
    <property type="protein sequence ID" value="CAF9926944.1"/>
    <property type="molecule type" value="Genomic_DNA"/>
</dbReference>
<dbReference type="Pfam" id="PF25053">
    <property type="entry name" value="DUF7791"/>
    <property type="match status" value="1"/>
</dbReference>
<evidence type="ECO:0000313" key="6">
    <source>
        <dbReference type="Proteomes" id="UP000664521"/>
    </source>
</evidence>
<dbReference type="Pfam" id="PF17107">
    <property type="entry name" value="SesA"/>
    <property type="match status" value="1"/>
</dbReference>
<evidence type="ECO:0000256" key="1">
    <source>
        <dbReference type="ARBA" id="ARBA00022737"/>
    </source>
</evidence>
<evidence type="ECO:0008006" key="7">
    <source>
        <dbReference type="Google" id="ProtNLM"/>
    </source>
</evidence>
<name>A0A8H3FLX5_9LECA</name>
<dbReference type="InterPro" id="IPR056884">
    <property type="entry name" value="NPHP3-like_N"/>
</dbReference>